<evidence type="ECO:0000256" key="5">
    <source>
        <dbReference type="ARBA" id="ARBA00022519"/>
    </source>
</evidence>
<keyword evidence="10 13" id="KW-1133">Transmembrane helix</keyword>
<evidence type="ECO:0000256" key="3">
    <source>
        <dbReference type="ARBA" id="ARBA00022448"/>
    </source>
</evidence>
<dbReference type="GO" id="GO:0020037">
    <property type="term" value="F:heme binding"/>
    <property type="evidence" value="ECO:0007669"/>
    <property type="project" value="TreeGrafter"/>
</dbReference>
<evidence type="ECO:0000256" key="6">
    <source>
        <dbReference type="ARBA" id="ARBA00022617"/>
    </source>
</evidence>
<keyword evidence="6 13" id="KW-0349">Heme</keyword>
<evidence type="ECO:0000313" key="14">
    <source>
        <dbReference type="EMBL" id="KDS45096.1"/>
    </source>
</evidence>
<dbReference type="Pfam" id="PF01654">
    <property type="entry name" value="Cyt_bd_oxida_I"/>
    <property type="match status" value="1"/>
</dbReference>
<reference evidence="14 15" key="1">
    <citation type="submission" date="2014-04" db="EMBL/GenBank/DDBJ databases">
        <authorList>
            <person name="Sears C."/>
            <person name="Carroll K."/>
            <person name="Sack B.R."/>
            <person name="Qadri F."/>
            <person name="Myers L.L."/>
            <person name="Chung G.-T."/>
            <person name="Escheverria P."/>
            <person name="Fraser C.M."/>
            <person name="Sadzewicz L."/>
            <person name="Shefchek K.A."/>
            <person name="Tallon L."/>
            <person name="Das S.P."/>
            <person name="Daugherty S."/>
            <person name="Mongodin E.F."/>
        </authorList>
    </citation>
    <scope>NUCLEOTIDE SEQUENCE [LARGE SCALE GENOMIC DNA]</scope>
    <source>
        <strain evidence="14 15">3975 RP4</strain>
    </source>
</reference>
<feature type="transmembrane region" description="Helical" evidence="13">
    <location>
        <begin position="220"/>
        <end position="241"/>
    </location>
</feature>
<proteinExistence type="inferred from homology"/>
<dbReference type="GO" id="GO:0016682">
    <property type="term" value="F:oxidoreductase activity, acting on diphenols and related substances as donors, oxygen as acceptor"/>
    <property type="evidence" value="ECO:0007669"/>
    <property type="project" value="TreeGrafter"/>
</dbReference>
<feature type="transmembrane region" description="Helical" evidence="13">
    <location>
        <begin position="98"/>
        <end position="123"/>
    </location>
</feature>
<dbReference type="InterPro" id="IPR002585">
    <property type="entry name" value="Cyt-d_ubiquinol_oxidase_su_1"/>
</dbReference>
<evidence type="ECO:0000313" key="15">
    <source>
        <dbReference type="Proteomes" id="UP000027661"/>
    </source>
</evidence>
<dbReference type="GO" id="GO:0019646">
    <property type="term" value="P:aerobic electron transport chain"/>
    <property type="evidence" value="ECO:0007669"/>
    <property type="project" value="InterPro"/>
</dbReference>
<name>A0A069S6C7_PHOVU</name>
<accession>A0A069S6C7</accession>
<keyword evidence="12 13" id="KW-0472">Membrane</keyword>
<feature type="transmembrane region" description="Helical" evidence="13">
    <location>
        <begin position="135"/>
        <end position="156"/>
    </location>
</feature>
<keyword evidence="11 13" id="KW-0408">Iron</keyword>
<keyword evidence="5" id="KW-0997">Cell inner membrane</keyword>
<feature type="transmembrane region" description="Helical" evidence="13">
    <location>
        <begin position="22"/>
        <end position="47"/>
    </location>
</feature>
<dbReference type="GeneID" id="5303760"/>
<feature type="transmembrane region" description="Helical" evidence="13">
    <location>
        <begin position="469"/>
        <end position="491"/>
    </location>
</feature>
<evidence type="ECO:0000256" key="8">
    <source>
        <dbReference type="ARBA" id="ARBA00022723"/>
    </source>
</evidence>
<dbReference type="GO" id="GO:0009055">
    <property type="term" value="F:electron transfer activity"/>
    <property type="evidence" value="ECO:0007669"/>
    <property type="project" value="UniProtKB-UniRule"/>
</dbReference>
<evidence type="ECO:0000256" key="13">
    <source>
        <dbReference type="PIRNR" id="PIRNR006446"/>
    </source>
</evidence>
<dbReference type="GO" id="GO:0005886">
    <property type="term" value="C:plasma membrane"/>
    <property type="evidence" value="ECO:0007669"/>
    <property type="project" value="UniProtKB-SubCell"/>
</dbReference>
<dbReference type="PANTHER" id="PTHR30365:SF0">
    <property type="entry name" value="CYTOCHROME BD-I UBIQUINOL OXIDASE SUBUNIT 1"/>
    <property type="match status" value="1"/>
</dbReference>
<dbReference type="GO" id="GO:0070069">
    <property type="term" value="C:cytochrome complex"/>
    <property type="evidence" value="ECO:0007669"/>
    <property type="project" value="UniProtKB-UniRule"/>
</dbReference>
<keyword evidence="4 13" id="KW-1003">Cell membrane</keyword>
<dbReference type="PIRSF" id="PIRSF006446">
    <property type="entry name" value="Cyt_quinol_oxidase_1"/>
    <property type="match status" value="1"/>
</dbReference>
<dbReference type="EMBL" id="JNHM01000148">
    <property type="protein sequence ID" value="KDS45096.1"/>
    <property type="molecule type" value="Genomic_DNA"/>
</dbReference>
<dbReference type="GO" id="GO:0046872">
    <property type="term" value="F:metal ion binding"/>
    <property type="evidence" value="ECO:0007669"/>
    <property type="project" value="UniProtKB-UniRule"/>
</dbReference>
<protein>
    <submittedName>
        <fullName evidence="14">Bacterial Cytochrome Ubiquinol Oxidase family protein</fullName>
    </submittedName>
</protein>
<sequence>MFENIDTSLIDWSRAQFALTAMYHWLFVPLTLGLAVIMGLMETFYVTTGKEFWKNTAKFWMKLFGINFAVGVATGLILEFEFGTNWSNYSWFVGDIFGAPLAIEGILAFFMEATFIAVMFFGWNKVSKRFHLASTWLTGLGATISAWWILVANAWMQYPVGMAFNPETVRNEMVDFAAVALSPMAIAKFFHTVLSSWILGAVFVVGISCWYLLRNRQKEFALSSIKVAAAVGLFASLVTAWTGDISGVQVAKVQPMKMAAAEGLHDGGNGVPFTIAGDLKIPKMLSILATHDIDGYVPGINNLLEGGYQMPDGTTALSAEEKIKRGQIAIAALDAFRKAHKAGDEASAAAARKTLDENVKYFGYGYIKDPAHLVPNVGLTFWSFRIMVGLGGYFILFFIIVLIVSKKEKLADMRWLQRVALWTIPLAYIGSQAGWVVAEVGRQPWAIQDMLPVGAAISKLQTGSVQLTFFIFLLLFTVLLFAEIGIMLKAIKKGPEGIKN</sequence>
<evidence type="ECO:0000256" key="10">
    <source>
        <dbReference type="ARBA" id="ARBA00022989"/>
    </source>
</evidence>
<organism evidence="14 15">
    <name type="scientific">Phocaeicola vulgatus str. 3975 RP4</name>
    <dbReference type="NCBI Taxonomy" id="1339352"/>
    <lineage>
        <taxon>Bacteria</taxon>
        <taxon>Pseudomonadati</taxon>
        <taxon>Bacteroidota</taxon>
        <taxon>Bacteroidia</taxon>
        <taxon>Bacteroidales</taxon>
        <taxon>Bacteroidaceae</taxon>
        <taxon>Phocaeicola</taxon>
    </lineage>
</organism>
<keyword evidence="3 13" id="KW-0813">Transport</keyword>
<dbReference type="PANTHER" id="PTHR30365">
    <property type="entry name" value="CYTOCHROME D UBIQUINOL OXIDASE"/>
    <property type="match status" value="1"/>
</dbReference>
<evidence type="ECO:0000256" key="9">
    <source>
        <dbReference type="ARBA" id="ARBA00022982"/>
    </source>
</evidence>
<keyword evidence="9 13" id="KW-0249">Electron transport</keyword>
<dbReference type="PATRIC" id="fig|1339352.3.peg.3840"/>
<dbReference type="AlphaFoldDB" id="A0A069S6C7"/>
<feature type="transmembrane region" description="Helical" evidence="13">
    <location>
        <begin position="189"/>
        <end position="213"/>
    </location>
</feature>
<keyword evidence="8 13" id="KW-0479">Metal-binding</keyword>
<evidence type="ECO:0000256" key="2">
    <source>
        <dbReference type="ARBA" id="ARBA00009819"/>
    </source>
</evidence>
<comment type="subcellular location">
    <subcellularLocation>
        <location evidence="1">Cell inner membrane</location>
        <topology evidence="1">Multi-pass membrane protein</topology>
    </subcellularLocation>
</comment>
<gene>
    <name evidence="14" type="ORF">M099_4094</name>
</gene>
<keyword evidence="7 13" id="KW-0812">Transmembrane</keyword>
<dbReference type="Proteomes" id="UP000027661">
    <property type="component" value="Unassembled WGS sequence"/>
</dbReference>
<feature type="transmembrane region" description="Helical" evidence="13">
    <location>
        <begin position="59"/>
        <end position="78"/>
    </location>
</feature>
<evidence type="ECO:0000256" key="1">
    <source>
        <dbReference type="ARBA" id="ARBA00004429"/>
    </source>
</evidence>
<evidence type="ECO:0000256" key="7">
    <source>
        <dbReference type="ARBA" id="ARBA00022692"/>
    </source>
</evidence>
<dbReference type="RefSeq" id="WP_005843401.1">
    <property type="nucleotide sequence ID" value="NZ_JNHM01000148.1"/>
</dbReference>
<evidence type="ECO:0000256" key="11">
    <source>
        <dbReference type="ARBA" id="ARBA00023004"/>
    </source>
</evidence>
<evidence type="ECO:0000256" key="12">
    <source>
        <dbReference type="ARBA" id="ARBA00023136"/>
    </source>
</evidence>
<evidence type="ECO:0000256" key="4">
    <source>
        <dbReference type="ARBA" id="ARBA00022475"/>
    </source>
</evidence>
<comment type="caution">
    <text evidence="14">The sequence shown here is derived from an EMBL/GenBank/DDBJ whole genome shotgun (WGS) entry which is preliminary data.</text>
</comment>
<comment type="similarity">
    <text evidence="2 13">Belongs to the cytochrome ubiquinol oxidase subunit 1 family.</text>
</comment>
<feature type="transmembrane region" description="Helical" evidence="13">
    <location>
        <begin position="382"/>
        <end position="404"/>
    </location>
</feature>